<sequence>MNEKIKNDSIGLLFQQALNKKLESDLSKHHKNNLRYAFNHFMEFLGAEGREMSIRELTTSRIEEFLQLFGSSATYYMNRRLELNILFNLASRMIDEDLQAAKRTESRRIKATLHLAYEKEQLEPVFTFLKVNHINLYRCCLR</sequence>
<keyword evidence="4" id="KW-1185">Reference proteome</keyword>
<evidence type="ECO:0000313" key="1">
    <source>
        <dbReference type="EMBL" id="QEM05966.1"/>
    </source>
</evidence>
<dbReference type="EMBL" id="CP043451">
    <property type="protein sequence ID" value="QEM05966.1"/>
    <property type="molecule type" value="Genomic_DNA"/>
</dbReference>
<dbReference type="RefSeq" id="WP_112658315.1">
    <property type="nucleotide sequence ID" value="NZ_CP043451.1"/>
</dbReference>
<evidence type="ECO:0000313" key="3">
    <source>
        <dbReference type="Proteomes" id="UP000250557"/>
    </source>
</evidence>
<organism evidence="1 3">
    <name type="scientific">Mucilaginibacter rubeus</name>
    <dbReference type="NCBI Taxonomy" id="2027860"/>
    <lineage>
        <taxon>Bacteria</taxon>
        <taxon>Pseudomonadati</taxon>
        <taxon>Bacteroidota</taxon>
        <taxon>Sphingobacteriia</taxon>
        <taxon>Sphingobacteriales</taxon>
        <taxon>Sphingobacteriaceae</taxon>
        <taxon>Mucilaginibacter</taxon>
    </lineage>
</organism>
<dbReference type="InterPro" id="IPR011010">
    <property type="entry name" value="DNA_brk_join_enz"/>
</dbReference>
<dbReference type="EMBL" id="CP071880">
    <property type="protein sequence ID" value="QTE51510.1"/>
    <property type="molecule type" value="Genomic_DNA"/>
</dbReference>
<dbReference type="GO" id="GO:0003677">
    <property type="term" value="F:DNA binding"/>
    <property type="evidence" value="ECO:0007669"/>
    <property type="project" value="InterPro"/>
</dbReference>
<name>A0AAE6JI02_9SPHI</name>
<protein>
    <submittedName>
        <fullName evidence="1">Uncharacterized protein</fullName>
    </submittedName>
</protein>
<evidence type="ECO:0000313" key="4">
    <source>
        <dbReference type="Proteomes" id="UP000663940"/>
    </source>
</evidence>
<dbReference type="Proteomes" id="UP000663940">
    <property type="component" value="Chromosome"/>
</dbReference>
<gene>
    <name evidence="1" type="ORF">DIU31_021545</name>
    <name evidence="2" type="ORF">J3L21_05935</name>
</gene>
<accession>A0AAE6JI02</accession>
<dbReference type="SUPFAM" id="SSF56349">
    <property type="entry name" value="DNA breaking-rejoining enzymes"/>
    <property type="match status" value="1"/>
</dbReference>
<reference evidence="1 3" key="1">
    <citation type="submission" date="2019-08" db="EMBL/GenBank/DDBJ databases">
        <title>Comparative genome analysis confer to the adaptation heavy metal polluted environment.</title>
        <authorList>
            <person name="Li Y."/>
        </authorList>
    </citation>
    <scope>NUCLEOTIDE SEQUENCE [LARGE SCALE GENOMIC DNA]</scope>
    <source>
        <strain evidence="1 3">P2</strain>
    </source>
</reference>
<reference evidence="2 4" key="2">
    <citation type="submission" date="2021-03" db="EMBL/GenBank/DDBJ databases">
        <title>Mucilaginibacter strains isolated from gold and copper mining confer multi heavy-metal resistance.</title>
        <authorList>
            <person name="Li Y."/>
        </authorList>
    </citation>
    <scope>NUCLEOTIDE SEQUENCE [LARGE SCALE GENOMIC DNA]</scope>
    <source>
        <strain evidence="2 4">P2-4</strain>
    </source>
</reference>
<proteinExistence type="predicted"/>
<dbReference type="AlphaFoldDB" id="A0AAE6JI02"/>
<dbReference type="Proteomes" id="UP000250557">
    <property type="component" value="Chromosome"/>
</dbReference>
<evidence type="ECO:0000313" key="2">
    <source>
        <dbReference type="EMBL" id="QTE51510.1"/>
    </source>
</evidence>